<reference evidence="2" key="1">
    <citation type="submission" date="2016-07" db="EMBL/GenBank/DDBJ databases">
        <authorList>
            <person name="Bretaudeau A."/>
        </authorList>
    </citation>
    <scope>NUCLEOTIDE SEQUENCE</scope>
    <source>
        <strain evidence="2">Rice</strain>
        <tissue evidence="2">Whole body</tissue>
    </source>
</reference>
<organism evidence="2">
    <name type="scientific">Spodoptera frugiperda</name>
    <name type="common">Fall armyworm</name>
    <dbReference type="NCBI Taxonomy" id="7108"/>
    <lineage>
        <taxon>Eukaryota</taxon>
        <taxon>Metazoa</taxon>
        <taxon>Ecdysozoa</taxon>
        <taxon>Arthropoda</taxon>
        <taxon>Hexapoda</taxon>
        <taxon>Insecta</taxon>
        <taxon>Pterygota</taxon>
        <taxon>Neoptera</taxon>
        <taxon>Endopterygota</taxon>
        <taxon>Lepidoptera</taxon>
        <taxon>Glossata</taxon>
        <taxon>Ditrysia</taxon>
        <taxon>Noctuoidea</taxon>
        <taxon>Noctuidae</taxon>
        <taxon>Amphipyrinae</taxon>
        <taxon>Spodoptera</taxon>
    </lineage>
</organism>
<evidence type="ECO:0000313" key="2">
    <source>
        <dbReference type="EMBL" id="SOQ57591.1"/>
    </source>
</evidence>
<feature type="region of interest" description="Disordered" evidence="1">
    <location>
        <begin position="221"/>
        <end position="251"/>
    </location>
</feature>
<dbReference type="EMBL" id="ODYU01011691">
    <property type="protein sequence ID" value="SOQ57591.1"/>
    <property type="molecule type" value="Genomic_DNA"/>
</dbReference>
<dbReference type="AlphaFoldDB" id="A0A2H1WX05"/>
<feature type="compositionally biased region" description="Polar residues" evidence="1">
    <location>
        <begin position="230"/>
        <end position="248"/>
    </location>
</feature>
<protein>
    <submittedName>
        <fullName evidence="2">SFRICE_033716</fullName>
    </submittedName>
</protein>
<gene>
    <name evidence="2" type="ORF">SFRICE_033716</name>
</gene>
<sequence>MAMLSTCNAHRHCMLHHIFRAVLAMTIPRRNARVFPPAEFETGTNRNFRVRYLYLRQAYPTNIINADFVCVYICYSITSKRPKECNLEQVENHPMSSPALGEARGRVRLLLTKNHPVPTSALRAGAPVNPLGSPQVRIRHQLYWAPSVMARAERDAPHTWVWFWSGGENRGRLWSGITRRLFQTRYAITAANNRLKTPEALQGFAGLLGVRNLRVVGESGIGKEGIGPPSHNTTVISRGRSDTTASQKTDVKQRLRCVSEITGGPIISFINHPNPRFLNNP</sequence>
<accession>A0A2H1WX05</accession>
<name>A0A2H1WX05_SPOFR</name>
<evidence type="ECO:0000256" key="1">
    <source>
        <dbReference type="SAM" id="MobiDB-lite"/>
    </source>
</evidence>
<proteinExistence type="predicted"/>